<dbReference type="CDD" id="cd00093">
    <property type="entry name" value="HTH_XRE"/>
    <property type="match status" value="1"/>
</dbReference>
<dbReference type="InterPro" id="IPR036286">
    <property type="entry name" value="LexA/Signal_pep-like_sf"/>
</dbReference>
<dbReference type="SMART" id="SM00530">
    <property type="entry name" value="HTH_XRE"/>
    <property type="match status" value="1"/>
</dbReference>
<reference evidence="3 4" key="2">
    <citation type="submission" date="2019-02" db="EMBL/GenBank/DDBJ databases">
        <title>'Lichenibacterium ramalinii' gen. nov. sp. nov., 'Lichenibacterium minor' gen. nov. sp. nov.</title>
        <authorList>
            <person name="Pankratov T."/>
        </authorList>
    </citation>
    <scope>NUCLEOTIDE SEQUENCE [LARGE SCALE GENOMIC DNA]</scope>
    <source>
        <strain evidence="3 4">RmlP026</strain>
    </source>
</reference>
<dbReference type="Pfam" id="PF01381">
    <property type="entry name" value="HTH_3"/>
    <property type="match status" value="1"/>
</dbReference>
<dbReference type="AlphaFoldDB" id="A0A4Q2U0F3"/>
<gene>
    <name evidence="3" type="ORF">D3273_23480</name>
</gene>
<keyword evidence="4" id="KW-1185">Reference proteome</keyword>
<dbReference type="EMBL" id="QYBB01000048">
    <property type="protein sequence ID" value="RYC29550.1"/>
    <property type="molecule type" value="Genomic_DNA"/>
</dbReference>
<feature type="region of interest" description="Disordered" evidence="1">
    <location>
        <begin position="1"/>
        <end position="31"/>
    </location>
</feature>
<dbReference type="Proteomes" id="UP000290759">
    <property type="component" value="Unassembled WGS sequence"/>
</dbReference>
<dbReference type="OrthoDB" id="9792157at2"/>
<evidence type="ECO:0000313" key="4">
    <source>
        <dbReference type="Proteomes" id="UP000290759"/>
    </source>
</evidence>
<reference evidence="3 4" key="1">
    <citation type="submission" date="2018-12" db="EMBL/GenBank/DDBJ databases">
        <authorList>
            <person name="Grouzdev D.S."/>
            <person name="Krutkina M.S."/>
        </authorList>
    </citation>
    <scope>NUCLEOTIDE SEQUENCE [LARGE SCALE GENOMIC DNA]</scope>
    <source>
        <strain evidence="3 4">RmlP026</strain>
    </source>
</reference>
<feature type="compositionally biased region" description="Basic residues" evidence="1">
    <location>
        <begin position="1"/>
        <end position="12"/>
    </location>
</feature>
<dbReference type="GO" id="GO:0003677">
    <property type="term" value="F:DNA binding"/>
    <property type="evidence" value="ECO:0007669"/>
    <property type="project" value="InterPro"/>
</dbReference>
<name>A0A4Q2U0F3_9HYPH</name>
<dbReference type="SUPFAM" id="SSF47413">
    <property type="entry name" value="lambda repressor-like DNA-binding domains"/>
    <property type="match status" value="1"/>
</dbReference>
<dbReference type="Gene3D" id="1.10.260.40">
    <property type="entry name" value="lambda repressor-like DNA-binding domains"/>
    <property type="match status" value="1"/>
</dbReference>
<sequence length="277" mass="30635">MLRILRGSRQRQMRSQLHHDDAMTDTQQPPETIHERIKFLRTMKGYKSASEAARAYGWTVSTYLGYENGDREPSKKMAQRIAEAFGVGINYLLIGQGLIFGESDELFKIPIIGDVFENGEISPKSLGLPVEGYSEISTSIPILNATIGVRVAGSTMWPRYEDGDILGFVRTGQNPHSLIDGCEAVVRLSDGRRLIRKISKSNTQGLIHLHGHNTPSLFDQAIVWAAEITSVVRSTSVIAVDASAEARDLRRRMIARTAQGDFFGEGVIASEEDTEEA</sequence>
<dbReference type="InterPro" id="IPR001387">
    <property type="entry name" value="Cro/C1-type_HTH"/>
</dbReference>
<proteinExistence type="predicted"/>
<organism evidence="3 4">
    <name type="scientific">Lichenibacterium minor</name>
    <dbReference type="NCBI Taxonomy" id="2316528"/>
    <lineage>
        <taxon>Bacteria</taxon>
        <taxon>Pseudomonadati</taxon>
        <taxon>Pseudomonadota</taxon>
        <taxon>Alphaproteobacteria</taxon>
        <taxon>Hyphomicrobiales</taxon>
        <taxon>Lichenihabitantaceae</taxon>
        <taxon>Lichenibacterium</taxon>
    </lineage>
</organism>
<accession>A0A4Q2U0F3</accession>
<dbReference type="PROSITE" id="PS50943">
    <property type="entry name" value="HTH_CROC1"/>
    <property type="match status" value="1"/>
</dbReference>
<dbReference type="InterPro" id="IPR010982">
    <property type="entry name" value="Lambda_DNA-bd_dom_sf"/>
</dbReference>
<protein>
    <submittedName>
        <fullName evidence="3">Helix-turn-helix domain-containing protein</fullName>
    </submittedName>
</protein>
<feature type="domain" description="HTH cro/C1-type" evidence="2">
    <location>
        <begin position="37"/>
        <end position="92"/>
    </location>
</feature>
<evidence type="ECO:0000313" key="3">
    <source>
        <dbReference type="EMBL" id="RYC29550.1"/>
    </source>
</evidence>
<evidence type="ECO:0000256" key="1">
    <source>
        <dbReference type="SAM" id="MobiDB-lite"/>
    </source>
</evidence>
<evidence type="ECO:0000259" key="2">
    <source>
        <dbReference type="PROSITE" id="PS50943"/>
    </source>
</evidence>
<dbReference type="Gene3D" id="2.10.109.10">
    <property type="entry name" value="Umud Fragment, subunit A"/>
    <property type="match status" value="1"/>
</dbReference>
<comment type="caution">
    <text evidence="3">The sequence shown here is derived from an EMBL/GenBank/DDBJ whole genome shotgun (WGS) entry which is preliminary data.</text>
</comment>
<dbReference type="SUPFAM" id="SSF51306">
    <property type="entry name" value="LexA/Signal peptidase"/>
    <property type="match status" value="1"/>
</dbReference>